<dbReference type="Gene3D" id="1.20.1300.10">
    <property type="entry name" value="Fumarate reductase/succinate dehydrogenase, transmembrane subunit"/>
    <property type="match status" value="1"/>
</dbReference>
<feature type="binding site" description="axial binding residue" evidence="12">
    <location>
        <position position="83"/>
    </location>
    <ligand>
        <name>heme</name>
        <dbReference type="ChEBI" id="CHEBI:30413"/>
        <note>ligand shared with second transmembrane subunit</note>
    </ligand>
    <ligandPart>
        <name>Fe</name>
        <dbReference type="ChEBI" id="CHEBI:18248"/>
    </ligandPart>
</feature>
<accession>A0A0B4X7G7</accession>
<keyword evidence="7 12" id="KW-0479">Metal-binding</keyword>
<dbReference type="InterPro" id="IPR000701">
    <property type="entry name" value="SuccDH_FuR_B_TM-su"/>
</dbReference>
<keyword evidence="10 13" id="KW-0472">Membrane</keyword>
<dbReference type="PIRSF" id="PIRSF000178">
    <property type="entry name" value="SDH_cyt_b560"/>
    <property type="match status" value="1"/>
</dbReference>
<protein>
    <recommendedName>
        <fullName evidence="4">Succinate dehydrogenase cytochrome b556 subunit</fullName>
    </recommendedName>
</protein>
<keyword evidence="6 13" id="KW-0812">Transmembrane</keyword>
<dbReference type="CDD" id="cd03499">
    <property type="entry name" value="SQR_TypeC_SdhC"/>
    <property type="match status" value="1"/>
</dbReference>
<feature type="transmembrane region" description="Helical" evidence="13">
    <location>
        <begin position="107"/>
        <end position="129"/>
    </location>
</feature>
<dbReference type="EMBL" id="CP006877">
    <property type="protein sequence ID" value="AJD43116.1"/>
    <property type="molecule type" value="Genomic_DNA"/>
</dbReference>
<evidence type="ECO:0000313" key="15">
    <source>
        <dbReference type="Proteomes" id="UP000031368"/>
    </source>
</evidence>
<keyword evidence="8 13" id="KW-1133">Transmembrane helix</keyword>
<organism evidence="14 15">
    <name type="scientific">Rhizobium gallicum bv. gallicum R602sp</name>
    <dbReference type="NCBI Taxonomy" id="1041138"/>
    <lineage>
        <taxon>Bacteria</taxon>
        <taxon>Pseudomonadati</taxon>
        <taxon>Pseudomonadota</taxon>
        <taxon>Alphaproteobacteria</taxon>
        <taxon>Hyphomicrobiales</taxon>
        <taxon>Rhizobiaceae</taxon>
        <taxon>Rhizobium/Agrobacterium group</taxon>
        <taxon>Rhizobium</taxon>
    </lineage>
</organism>
<dbReference type="InterPro" id="IPR018495">
    <property type="entry name" value="Succ_DH_cyt_bsu_CS"/>
</dbReference>
<evidence type="ECO:0000256" key="12">
    <source>
        <dbReference type="PIRSR" id="PIRSR000178-1"/>
    </source>
</evidence>
<gene>
    <name evidence="14" type="primary">sdhC</name>
    <name evidence="14" type="ORF">RGR602_CH03817</name>
</gene>
<dbReference type="Proteomes" id="UP000031368">
    <property type="component" value="Chromosome"/>
</dbReference>
<dbReference type="PROSITE" id="PS01001">
    <property type="entry name" value="SDH_CYT_2"/>
    <property type="match status" value="1"/>
</dbReference>
<keyword evidence="15" id="KW-1185">Reference proteome</keyword>
<dbReference type="InterPro" id="IPR014314">
    <property type="entry name" value="Succ_DH_cytb556"/>
</dbReference>
<dbReference type="GO" id="GO:0009055">
    <property type="term" value="F:electron transfer activity"/>
    <property type="evidence" value="ECO:0007669"/>
    <property type="project" value="InterPro"/>
</dbReference>
<dbReference type="GO" id="GO:0016020">
    <property type="term" value="C:membrane"/>
    <property type="evidence" value="ECO:0007669"/>
    <property type="project" value="UniProtKB-SubCell"/>
</dbReference>
<evidence type="ECO:0000256" key="13">
    <source>
        <dbReference type="SAM" id="Phobius"/>
    </source>
</evidence>
<evidence type="ECO:0000256" key="5">
    <source>
        <dbReference type="ARBA" id="ARBA00022617"/>
    </source>
</evidence>
<evidence type="ECO:0000256" key="10">
    <source>
        <dbReference type="ARBA" id="ARBA00023136"/>
    </source>
</evidence>
<comment type="cofactor">
    <cofactor evidence="12">
        <name>heme</name>
        <dbReference type="ChEBI" id="CHEBI:30413"/>
    </cofactor>
    <text evidence="12">The heme is bound between the two transmembrane subunits.</text>
</comment>
<keyword evidence="9 12" id="KW-0408">Iron</keyword>
<evidence type="ECO:0000313" key="14">
    <source>
        <dbReference type="EMBL" id="AJD43116.1"/>
    </source>
</evidence>
<evidence type="ECO:0000256" key="9">
    <source>
        <dbReference type="ARBA" id="ARBA00023004"/>
    </source>
</evidence>
<comment type="similarity">
    <text evidence="3">Belongs to the cytochrome b560 family.</text>
</comment>
<sequence length="131" mass="14689">MANVTNNRPLSPHLQVYKLIPTMVMSIVHRITGAALYFGTLLIAWWLIAAATGQAYYDWVNWVLGSIIGKAVLLGYTWALLHHMLGGLRHLLWDLGHGFEKEFSTKLAIANIIGSLCLTVLVWVIGFIIRF</sequence>
<name>A0A0B4X7G7_9HYPH</name>
<evidence type="ECO:0000256" key="8">
    <source>
        <dbReference type="ARBA" id="ARBA00022989"/>
    </source>
</evidence>
<feature type="transmembrane region" description="Helical" evidence="13">
    <location>
        <begin position="60"/>
        <end position="81"/>
    </location>
</feature>
<dbReference type="AlphaFoldDB" id="A0A0B4X7G7"/>
<reference evidence="14 15" key="1">
    <citation type="submission" date="2013-11" db="EMBL/GenBank/DDBJ databases">
        <title>Complete genome sequence of Rhizobium gallicum bv. gallicum R602.</title>
        <authorList>
            <person name="Bustos P."/>
            <person name="Santamaria R.I."/>
            <person name="Lozano L."/>
            <person name="Acosta J.L."/>
            <person name="Ormeno-Orrillo E."/>
            <person name="Rogel M.A."/>
            <person name="Romero D."/>
            <person name="Cevallos M.A."/>
            <person name="Martinez-Romero E."/>
            <person name="Gonzalez V."/>
        </authorList>
    </citation>
    <scope>NUCLEOTIDE SEQUENCE [LARGE SCALE GENOMIC DNA]</scope>
    <source>
        <strain evidence="14 15">R602</strain>
    </source>
</reference>
<dbReference type="HOGENOM" id="CLU_094691_3_1_5"/>
<dbReference type="Pfam" id="PF01127">
    <property type="entry name" value="Sdh_cyt"/>
    <property type="match status" value="1"/>
</dbReference>
<dbReference type="SUPFAM" id="SSF81343">
    <property type="entry name" value="Fumarate reductase respiratory complex transmembrane subunits"/>
    <property type="match status" value="1"/>
</dbReference>
<dbReference type="PANTHER" id="PTHR10978">
    <property type="entry name" value="SUCCINATE DEHYDROGENASE CYTOCHROME B560 SUBUNIT"/>
    <property type="match status" value="1"/>
</dbReference>
<dbReference type="PANTHER" id="PTHR10978:SF5">
    <property type="entry name" value="SUCCINATE DEHYDROGENASE CYTOCHROME B560 SUBUNIT, MITOCHONDRIAL"/>
    <property type="match status" value="1"/>
</dbReference>
<evidence type="ECO:0000256" key="6">
    <source>
        <dbReference type="ARBA" id="ARBA00022692"/>
    </source>
</evidence>
<evidence type="ECO:0000256" key="2">
    <source>
        <dbReference type="ARBA" id="ARBA00004141"/>
    </source>
</evidence>
<comment type="function">
    <text evidence="1">Membrane-anchoring subunit of succinate dehydrogenase (SDH).</text>
</comment>
<keyword evidence="5 12" id="KW-0349">Heme</keyword>
<dbReference type="GO" id="GO:0006099">
    <property type="term" value="P:tricarboxylic acid cycle"/>
    <property type="evidence" value="ECO:0007669"/>
    <property type="project" value="InterPro"/>
</dbReference>
<dbReference type="InterPro" id="IPR034804">
    <property type="entry name" value="SQR/QFR_C/D"/>
</dbReference>
<evidence type="ECO:0000256" key="11">
    <source>
        <dbReference type="ARBA" id="ARBA00025912"/>
    </source>
</evidence>
<evidence type="ECO:0000256" key="7">
    <source>
        <dbReference type="ARBA" id="ARBA00022723"/>
    </source>
</evidence>
<comment type="subunit">
    <text evidence="11">Part of an enzyme complex containing four subunits: a flavoprotein, an iron-sulfur protein, plus two membrane-anchoring proteins, SdhC and SdhD. The complex can form homotrimers.</text>
</comment>
<dbReference type="NCBIfam" id="TIGR02970">
    <property type="entry name" value="succ_dehyd_cytB"/>
    <property type="match status" value="1"/>
</dbReference>
<feature type="transmembrane region" description="Helical" evidence="13">
    <location>
        <begin position="27"/>
        <end position="48"/>
    </location>
</feature>
<dbReference type="PROSITE" id="PS01000">
    <property type="entry name" value="SDH_CYT_1"/>
    <property type="match status" value="1"/>
</dbReference>
<evidence type="ECO:0000256" key="3">
    <source>
        <dbReference type="ARBA" id="ARBA00007244"/>
    </source>
</evidence>
<evidence type="ECO:0000256" key="4">
    <source>
        <dbReference type="ARBA" id="ARBA00020076"/>
    </source>
</evidence>
<evidence type="ECO:0000256" key="1">
    <source>
        <dbReference type="ARBA" id="ARBA00004050"/>
    </source>
</evidence>
<comment type="subcellular location">
    <subcellularLocation>
        <location evidence="2">Membrane</location>
        <topology evidence="2">Multi-pass membrane protein</topology>
    </subcellularLocation>
</comment>
<proteinExistence type="inferred from homology"/>
<dbReference type="KEGG" id="rga:RGR602_CH03817"/>
<dbReference type="GO" id="GO:0046872">
    <property type="term" value="F:metal ion binding"/>
    <property type="evidence" value="ECO:0007669"/>
    <property type="project" value="UniProtKB-KW"/>
</dbReference>
<dbReference type="RefSeq" id="WP_039846360.1">
    <property type="nucleotide sequence ID" value="NZ_CP006877.1"/>
</dbReference>